<dbReference type="InterPro" id="IPR025734">
    <property type="entry name" value="EspG"/>
</dbReference>
<dbReference type="EMBL" id="CP046172">
    <property type="protein sequence ID" value="QIS09183.1"/>
    <property type="molecule type" value="Genomic_DNA"/>
</dbReference>
<evidence type="ECO:0000256" key="4">
    <source>
        <dbReference type="ARBA" id="ARBA00023186"/>
    </source>
</evidence>
<comment type="subcellular location">
    <subcellularLocation>
        <location evidence="1">Cytoplasm</location>
    </subcellularLocation>
</comment>
<sequence>MNQHWSFTDLEFVALWAPLREDVLPQPFTHVTDISSGAQYEYELRSARARLDSIADGARELMLQDIARPDLTVLVRALDGRDRRDPAGSIRMLAARREERGYLVTQLPGRTVDHSGGFTVTECHALDLAATVVAALPDVPPGRQGRVTLPGHDDGMDHSFEMARWRDTFDDTEERGRNFLRAPAPTIGRIEIRQGVSRFGPRGRTIRVLFWRDLLDDGRYAIVPANPPVAAPANARALIDMLDTEISTIVRAIEDEQAFQEA</sequence>
<dbReference type="Proteomes" id="UP000503540">
    <property type="component" value="Chromosome"/>
</dbReference>
<evidence type="ECO:0000313" key="6">
    <source>
        <dbReference type="Proteomes" id="UP000503540"/>
    </source>
</evidence>
<evidence type="ECO:0000256" key="1">
    <source>
        <dbReference type="ARBA" id="ARBA00004496"/>
    </source>
</evidence>
<evidence type="ECO:0000256" key="3">
    <source>
        <dbReference type="ARBA" id="ARBA00022490"/>
    </source>
</evidence>
<accession>A0A6G9Y800</accession>
<proteinExistence type="inferred from homology"/>
<comment type="similarity">
    <text evidence="2">Belongs to the EspG family.</text>
</comment>
<gene>
    <name evidence="5" type="ORF">F5544_06360</name>
</gene>
<dbReference type="KEGG" id="nah:F5544_06360"/>
<dbReference type="RefSeq" id="WP_167472324.1">
    <property type="nucleotide sequence ID" value="NZ_CP046172.1"/>
</dbReference>
<protein>
    <submittedName>
        <fullName evidence="5">ESX secretion-associated protein EspG</fullName>
    </submittedName>
</protein>
<dbReference type="Pfam" id="PF14011">
    <property type="entry name" value="ESX-1_EspG"/>
    <property type="match status" value="1"/>
</dbReference>
<keyword evidence="3" id="KW-0963">Cytoplasm</keyword>
<name>A0A6G9Y800_9NOCA</name>
<reference evidence="5 6" key="1">
    <citation type="journal article" date="2019" name="ACS Chem. Biol.">
        <title>Identification and Mobilization of a Cryptic Antibiotic Biosynthesis Gene Locus from a Human-Pathogenic Nocardia Isolate.</title>
        <authorList>
            <person name="Herisse M."/>
            <person name="Ishida K."/>
            <person name="Porter J.L."/>
            <person name="Howden B."/>
            <person name="Hertweck C."/>
            <person name="Stinear T.P."/>
            <person name="Pidot S.J."/>
        </authorList>
    </citation>
    <scope>NUCLEOTIDE SEQUENCE [LARGE SCALE GENOMIC DNA]</scope>
    <source>
        <strain evidence="5 6">AUSMDU00012717</strain>
    </source>
</reference>
<evidence type="ECO:0000313" key="5">
    <source>
        <dbReference type="EMBL" id="QIS09183.1"/>
    </source>
</evidence>
<keyword evidence="6" id="KW-1185">Reference proteome</keyword>
<organism evidence="5 6">
    <name type="scientific">Nocardia arthritidis</name>
    <dbReference type="NCBI Taxonomy" id="228602"/>
    <lineage>
        <taxon>Bacteria</taxon>
        <taxon>Bacillati</taxon>
        <taxon>Actinomycetota</taxon>
        <taxon>Actinomycetes</taxon>
        <taxon>Mycobacteriales</taxon>
        <taxon>Nocardiaceae</taxon>
        <taxon>Nocardia</taxon>
    </lineage>
</organism>
<evidence type="ECO:0000256" key="2">
    <source>
        <dbReference type="ARBA" id="ARBA00006411"/>
    </source>
</evidence>
<dbReference type="AlphaFoldDB" id="A0A6G9Y800"/>
<keyword evidence="4" id="KW-0143">Chaperone</keyword>